<dbReference type="EMBL" id="GBXM01066973">
    <property type="protein sequence ID" value="JAH41604.1"/>
    <property type="molecule type" value="Transcribed_RNA"/>
</dbReference>
<organism evidence="1">
    <name type="scientific">Anguilla anguilla</name>
    <name type="common">European freshwater eel</name>
    <name type="synonym">Muraena anguilla</name>
    <dbReference type="NCBI Taxonomy" id="7936"/>
    <lineage>
        <taxon>Eukaryota</taxon>
        <taxon>Metazoa</taxon>
        <taxon>Chordata</taxon>
        <taxon>Craniata</taxon>
        <taxon>Vertebrata</taxon>
        <taxon>Euteleostomi</taxon>
        <taxon>Actinopterygii</taxon>
        <taxon>Neopterygii</taxon>
        <taxon>Teleostei</taxon>
        <taxon>Anguilliformes</taxon>
        <taxon>Anguillidae</taxon>
        <taxon>Anguilla</taxon>
    </lineage>
</organism>
<evidence type="ECO:0000313" key="1">
    <source>
        <dbReference type="EMBL" id="JAH41604.1"/>
    </source>
</evidence>
<proteinExistence type="predicted"/>
<reference evidence="1" key="1">
    <citation type="submission" date="2014-11" db="EMBL/GenBank/DDBJ databases">
        <authorList>
            <person name="Amaro Gonzalez C."/>
        </authorList>
    </citation>
    <scope>NUCLEOTIDE SEQUENCE</scope>
</reference>
<sequence>MTPSAKISSQLDFIPIFSVSLNHSCIILTLHPCHTRKGSTYRNTIN</sequence>
<name>A0A0E9SJP0_ANGAN</name>
<dbReference type="AlphaFoldDB" id="A0A0E9SJP0"/>
<reference evidence="1" key="2">
    <citation type="journal article" date="2015" name="Fish Shellfish Immunol.">
        <title>Early steps in the European eel (Anguilla anguilla)-Vibrio vulnificus interaction in the gills: Role of the RtxA13 toxin.</title>
        <authorList>
            <person name="Callol A."/>
            <person name="Pajuelo D."/>
            <person name="Ebbesson L."/>
            <person name="Teles M."/>
            <person name="MacKenzie S."/>
            <person name="Amaro C."/>
        </authorList>
    </citation>
    <scope>NUCLEOTIDE SEQUENCE</scope>
</reference>
<protein>
    <submittedName>
        <fullName evidence="1">Uncharacterized protein</fullName>
    </submittedName>
</protein>
<accession>A0A0E9SJP0</accession>